<organism evidence="3 4">
    <name type="scientific">Tessaracoccus flavescens</name>
    <dbReference type="NCBI Taxonomy" id="399497"/>
    <lineage>
        <taxon>Bacteria</taxon>
        <taxon>Bacillati</taxon>
        <taxon>Actinomycetota</taxon>
        <taxon>Actinomycetes</taxon>
        <taxon>Propionibacteriales</taxon>
        <taxon>Propionibacteriaceae</taxon>
        <taxon>Tessaracoccus</taxon>
    </lineage>
</organism>
<feature type="region of interest" description="Disordered" evidence="1">
    <location>
        <begin position="185"/>
        <end position="208"/>
    </location>
</feature>
<evidence type="ECO:0000256" key="1">
    <source>
        <dbReference type="SAM" id="MobiDB-lite"/>
    </source>
</evidence>
<reference evidence="3 4" key="1">
    <citation type="journal article" date="2008" name="Int. J. Syst. Evol. Microbiol.">
        <title>Tessaracoccus flavescens sp. nov., isolated from marine sediment.</title>
        <authorList>
            <person name="Lee D.W."/>
            <person name="Lee S.D."/>
        </authorList>
    </citation>
    <scope>NUCLEOTIDE SEQUENCE [LARGE SCALE GENOMIC DNA]</scope>
    <source>
        <strain evidence="3 4">SST-39T</strain>
    </source>
</reference>
<dbReference type="EMBL" id="CP019607">
    <property type="protein sequence ID" value="AQP51627.1"/>
    <property type="molecule type" value="Genomic_DNA"/>
</dbReference>
<dbReference type="STRING" id="399497.BW733_13165"/>
<keyword evidence="2" id="KW-1133">Transmembrane helix</keyword>
<feature type="compositionally biased region" description="Low complexity" evidence="1">
    <location>
        <begin position="50"/>
        <end position="63"/>
    </location>
</feature>
<dbReference type="OrthoDB" id="3722962at2"/>
<dbReference type="Proteomes" id="UP000188235">
    <property type="component" value="Chromosome"/>
</dbReference>
<name>A0A1Q2CZT9_9ACTN</name>
<sequence>MVDGESGRARRAWGPDESEIDDTPVQDVYRARRGSADPEPDQDPTDAGLGDEPAAADDVAGGPVDDDPTSVVEPDTGASANPFARPGSDAAQAPAPTSGAAPSGEEPAVTPIPAPVLPRSTFQGPAPRRSALSTTSPDEVPEPQAQQHWFDAHRGRLFGFAAAGLVIALVLGLGGYFISRGLNPQPADPSGSPSATASPSASPSAAPAQVADLLTGEDLAALAPASEWAEVSTTESVSEHEGFPICITGEVGEQVNPTHSLQRSLGTTTDDKLAALHRIDVYANPESATTVMDARIAALSACSDVPVLIVRAAEISGLAERTFQLTVLEQGFHEGKDVNTYHTVLLTQEGSALQLVDAKRLNEPVAADAVATALVRPQTALNEAQGVEDALAPTAAETVVPPAEPKGWLITSDLPRIRPGQGRWQARPAQAVSITGTGCEDLTLASPTGPTKGEETKFSLTQDDQVPAIFGIDQVLYTFDTPQAAAQFSSRLGKNLTDCAKRVNTAKVEKTVAVTTPTAVEAQGSSVGFLVTQSQGGKASSSFQVLLSVVDTKVSYTVITTEGDYRFTDEQLTELANRIAVRASQA</sequence>
<proteinExistence type="predicted"/>
<keyword evidence="2" id="KW-0472">Membrane</keyword>
<dbReference type="KEGG" id="tfa:BW733_13165"/>
<protein>
    <submittedName>
        <fullName evidence="3">Uncharacterized protein</fullName>
    </submittedName>
</protein>
<evidence type="ECO:0000313" key="3">
    <source>
        <dbReference type="EMBL" id="AQP51627.1"/>
    </source>
</evidence>
<feature type="compositionally biased region" description="Low complexity" evidence="1">
    <location>
        <begin position="188"/>
        <end position="208"/>
    </location>
</feature>
<feature type="transmembrane region" description="Helical" evidence="2">
    <location>
        <begin position="157"/>
        <end position="178"/>
    </location>
</feature>
<accession>A0A1Q2CZT9</accession>
<keyword evidence="2" id="KW-0812">Transmembrane</keyword>
<feature type="compositionally biased region" description="Low complexity" evidence="1">
    <location>
        <begin position="90"/>
        <end position="104"/>
    </location>
</feature>
<evidence type="ECO:0000313" key="4">
    <source>
        <dbReference type="Proteomes" id="UP000188235"/>
    </source>
</evidence>
<keyword evidence="4" id="KW-1185">Reference proteome</keyword>
<dbReference type="RefSeq" id="WP_077351105.1">
    <property type="nucleotide sequence ID" value="NZ_CP019607.1"/>
</dbReference>
<dbReference type="AlphaFoldDB" id="A0A1Q2CZT9"/>
<gene>
    <name evidence="3" type="ORF">BW733_13165</name>
</gene>
<feature type="region of interest" description="Disordered" evidence="1">
    <location>
        <begin position="1"/>
        <end position="143"/>
    </location>
</feature>
<evidence type="ECO:0000256" key="2">
    <source>
        <dbReference type="SAM" id="Phobius"/>
    </source>
</evidence>